<reference evidence="2 3" key="1">
    <citation type="submission" date="2017-09" db="EMBL/GenBank/DDBJ databases">
        <title>Mesorhizobum sanjuanii sp. nov. isolated from nodules of Lotus tenuis in saline-alkaline lowlands of Flooding Pampa.</title>
        <authorList>
            <person name="Sannazzaro A.I."/>
            <person name="Torres Tejerizo G.A."/>
            <person name="Fontana F."/>
            <person name="Cumpa Velazquez L.M."/>
            <person name="Hansen L."/>
            <person name="Pistorio M."/>
            <person name="Estrella M.J."/>
        </authorList>
    </citation>
    <scope>NUCLEOTIDE SEQUENCE [LARGE SCALE GENOMIC DNA]</scope>
    <source>
        <strain evidence="2 3">BSA136</strain>
    </source>
</reference>
<dbReference type="Pfam" id="PF02624">
    <property type="entry name" value="YcaO"/>
    <property type="match status" value="1"/>
</dbReference>
<dbReference type="PANTHER" id="PTHR37809:SF1">
    <property type="entry name" value="RIBOSOMAL PROTEIN S12 METHYLTHIOTRANSFERASE ACCESSORY FACTOR YCAO"/>
    <property type="match status" value="1"/>
</dbReference>
<protein>
    <recommendedName>
        <fullName evidence="1">YcaO domain-containing protein</fullName>
    </recommendedName>
</protein>
<sequence>MDQYQRLGPSPNEALAILMAARDDLGITRVADITGLDRIGISVAQVTRPLSLSNAVSQGKGADMTGAAISALLEAAESFFAERIDRFEIISAKARALDIAAERFAKHVRTTAPVDWHDTKLAWTAAENLIDGSSAWVPLELVHTAYIWPPDRNDGVFWGTTMGLAAALHEVDAIVHGILECIERDAIARFQRAHGFLQLQRIDPASIKDLRVIDLLDRMAQKNLMVGLWLAPSPTGVPVILCHLMETNPRETALLHLPTEGSAAAFDPAAAIVHAVQEAVQARLAAISGARDDLTRATYHKYPDWQMIDAHRRLIHEGPGRIHWPDLPVLATATLPGLLADLERCGIDAVNLVRLDTSPFEHFAAVKVVMPQLFPLLGG</sequence>
<keyword evidence="3" id="KW-1185">Reference proteome</keyword>
<evidence type="ECO:0000313" key="2">
    <source>
        <dbReference type="EMBL" id="PDQ19100.1"/>
    </source>
</evidence>
<comment type="caution">
    <text evidence="2">The sequence shown here is derived from an EMBL/GenBank/DDBJ whole genome shotgun (WGS) entry which is preliminary data.</text>
</comment>
<feature type="domain" description="YcaO" evidence="1">
    <location>
        <begin position="59"/>
        <end position="379"/>
    </location>
</feature>
<dbReference type="RefSeq" id="WP_097575684.1">
    <property type="nucleotide sequence ID" value="NZ_NWQG01000152.1"/>
</dbReference>
<dbReference type="InterPro" id="IPR003776">
    <property type="entry name" value="YcaO-like_dom"/>
</dbReference>
<evidence type="ECO:0000259" key="1">
    <source>
        <dbReference type="PROSITE" id="PS51664"/>
    </source>
</evidence>
<dbReference type="PANTHER" id="PTHR37809">
    <property type="entry name" value="RIBOSOMAL PROTEIN S12 METHYLTHIOTRANSFERASE ACCESSORY FACTOR YCAO"/>
    <property type="match status" value="1"/>
</dbReference>
<dbReference type="AlphaFoldDB" id="A0A2A6FAW2"/>
<evidence type="ECO:0000313" key="3">
    <source>
        <dbReference type="Proteomes" id="UP000219182"/>
    </source>
</evidence>
<gene>
    <name evidence="2" type="ORF">CN311_21340</name>
</gene>
<proteinExistence type="predicted"/>
<dbReference type="Gene3D" id="3.30.160.660">
    <property type="match status" value="1"/>
</dbReference>
<dbReference type="NCBIfam" id="TIGR00702">
    <property type="entry name" value="YcaO-type kinase domain"/>
    <property type="match status" value="1"/>
</dbReference>
<name>A0A2A6FAW2_9HYPH</name>
<dbReference type="EMBL" id="NWQG01000152">
    <property type="protein sequence ID" value="PDQ19100.1"/>
    <property type="molecule type" value="Genomic_DNA"/>
</dbReference>
<organism evidence="2 3">
    <name type="scientific">Mesorhizobium sanjuanii</name>
    <dbReference type="NCBI Taxonomy" id="2037900"/>
    <lineage>
        <taxon>Bacteria</taxon>
        <taxon>Pseudomonadati</taxon>
        <taxon>Pseudomonadota</taxon>
        <taxon>Alphaproteobacteria</taxon>
        <taxon>Hyphomicrobiales</taxon>
        <taxon>Phyllobacteriaceae</taxon>
        <taxon>Mesorhizobium</taxon>
    </lineage>
</organism>
<accession>A0A2A6FAW2</accession>
<dbReference type="Proteomes" id="UP000219182">
    <property type="component" value="Unassembled WGS sequence"/>
</dbReference>
<dbReference type="PROSITE" id="PS51664">
    <property type="entry name" value="YCAO"/>
    <property type="match status" value="1"/>
</dbReference>